<feature type="compositionally biased region" description="Basic and acidic residues" evidence="1">
    <location>
        <begin position="862"/>
        <end position="877"/>
    </location>
</feature>
<evidence type="ECO:0000313" key="2">
    <source>
        <dbReference type="EMBL" id="SBT38979.1"/>
    </source>
</evidence>
<name>A0A1A8Z598_PLAOA</name>
<protein>
    <submittedName>
        <fullName evidence="2">Uncharacterized protein</fullName>
    </submittedName>
</protein>
<gene>
    <name evidence="2" type="ORF">POVWA1_039210</name>
</gene>
<feature type="compositionally biased region" description="Basic and acidic residues" evidence="1">
    <location>
        <begin position="842"/>
        <end position="854"/>
    </location>
</feature>
<feature type="region of interest" description="Disordered" evidence="1">
    <location>
        <begin position="804"/>
        <end position="877"/>
    </location>
</feature>
<dbReference type="EMBL" id="FLRD01000109">
    <property type="protein sequence ID" value="SBT38979.1"/>
    <property type="molecule type" value="Genomic_DNA"/>
</dbReference>
<feature type="compositionally biased region" description="Basic and acidic residues" evidence="1">
    <location>
        <begin position="122"/>
        <end position="144"/>
    </location>
</feature>
<reference evidence="3" key="1">
    <citation type="submission" date="2016-05" db="EMBL/GenBank/DDBJ databases">
        <authorList>
            <person name="Naeem R."/>
        </authorList>
    </citation>
    <scope>NUCLEOTIDE SEQUENCE [LARGE SCALE GENOMIC DNA]</scope>
</reference>
<evidence type="ECO:0000313" key="3">
    <source>
        <dbReference type="Proteomes" id="UP000078555"/>
    </source>
</evidence>
<feature type="compositionally biased region" description="Acidic residues" evidence="1">
    <location>
        <begin position="813"/>
        <end position="826"/>
    </location>
</feature>
<feature type="region of interest" description="Disordered" evidence="1">
    <location>
        <begin position="310"/>
        <end position="363"/>
    </location>
</feature>
<proteinExistence type="predicted"/>
<sequence>MFPYLTGTAIFAPFYWPLNDLHHPFVHISIPLYKLEPTTNFMKNIYCFFSFCNLFVSSSNKRKTFYNLKVKKVSNVTKSKLYNTDDHYSRLEKSRNNEYEDILNEIIYEYAEEERKKKKKTERGEHNGEGEEDNEKDKTHRREISNVPGSTIGKNFPDDSSTTEEQRDFFQKDEIERIKKFKENNIVNIFNLNYDILNMLLKKELKEIEGNDKTDGHYNQMSLFLETQMNGKRKEDNLCIEDSVGRYFLNIDNRIIETISERELHNLRNQIHKSSIYLKYHYLKSYKSAIHNLKGLKQKKTEQINKHVELVHEDEAEGETNDGKNCEENRDENRGDNPYASASAESGNNGYGGRNRTDESDNLSQANGKVKMNYRHNYTLGNSNAPPCVNGLGKDNTSISYLEKNDGNLENLEKIDPELSLKRIKEIIDVNQRLTQLQKNFDDLKNFNIFQVLNNNRFLNSLKVHNFEFHSYNCSLVNKSMKKFVRKIQQEGDSNGSNIDSDSGNPRVSDNELAERAELDYAYVCTPKTSDLNFLKNQNKSIVINLSNKYENENNDLDTVSELNVDTDKGILILSANEKNLNVHVRNICDKVSYLTQSLSIYPQIHFSREQFSRNVQILKRIILIMLFYFNIKNMYVICLDNTSAKYFYDFMKNCHNLLKNFYKTTEQEEPLFVNLNEMKFSHLFNKNFVPLFTVESIFKNYVFMMNKEEKFYDISFFKRSCLFMFLDEHVHKQNHVISSSVQHFFYYKKFLYPFIYNIDSKYSLKTLKSFNEILLYVTSWIEIFHTGEGENYDSKDDDCLQEGYADMGTSDQNEEEETRSEEEEEFILKAQNEEVGEENDDHGHYYEQDERTCEGSYGKDMYSDKRNEGNWEDGMH</sequence>
<dbReference type="AlphaFoldDB" id="A0A1A8Z598"/>
<dbReference type="Proteomes" id="UP000078555">
    <property type="component" value="Unassembled WGS sequence"/>
</dbReference>
<keyword evidence="3" id="KW-1185">Reference proteome</keyword>
<feature type="region of interest" description="Disordered" evidence="1">
    <location>
        <begin position="117"/>
        <end position="166"/>
    </location>
</feature>
<accession>A0A1A8Z598</accession>
<organism evidence="2 3">
    <name type="scientific">Plasmodium ovale wallikeri</name>
    <dbReference type="NCBI Taxonomy" id="864142"/>
    <lineage>
        <taxon>Eukaryota</taxon>
        <taxon>Sar</taxon>
        <taxon>Alveolata</taxon>
        <taxon>Apicomplexa</taxon>
        <taxon>Aconoidasida</taxon>
        <taxon>Haemosporida</taxon>
        <taxon>Plasmodiidae</taxon>
        <taxon>Plasmodium</taxon>
        <taxon>Plasmodium (Plasmodium)</taxon>
    </lineage>
</organism>
<feature type="compositionally biased region" description="Basic and acidic residues" evidence="1">
    <location>
        <begin position="321"/>
        <end position="335"/>
    </location>
</feature>
<evidence type="ECO:0000256" key="1">
    <source>
        <dbReference type="SAM" id="MobiDB-lite"/>
    </source>
</evidence>